<keyword evidence="3" id="KW-0732">Signal</keyword>
<sequence length="501" mass="57377">GNRNFTDNLHSGLPQLQYRKQNPLFGSNSFTSTESTTNIKQRIQCSSNTTSLENKNNGFIRVYLSKSLRSLKVSRITTSGNIEENIILVGENNLAFVDIRNNGLGRFRGRLIGFNALETLLMSGNDASILSENFFDGMCNLVELEMSNCNLNPIAMLNHSGRIFQNLHRLKRLDVSLNFLYSLQPGTFSSNEALEELDISKNRFRKIPFDLKNTQKLKALNFRENAITSLETLETDELDKLANQPGGFKMLISGNIFSCGCDSLQFLRWLATTHVQLDYENNYTCMNTAGQLSYWNLNDDLETLWRKCWGEFFLSLSMILFFSMVVGFLSVFFIWKNQTFLKSKLLHMVTGFKLKGPNDYEIGVFIGYADMDYRFPCFVLRKFIEDELRFSAYVSHRDLSLSYDTASSIVAAISSSWRIILVCSDNFLFNDDWSMFTLRTAIYAITTENPSRVLVLVHENLLHRLPVEVLSVVPEENILVLSAWKLTYDLRAKIKTVLNNH</sequence>
<dbReference type="Gene3D" id="3.80.10.10">
    <property type="entry name" value="Ribonuclease Inhibitor"/>
    <property type="match status" value="2"/>
</dbReference>
<feature type="non-terminal residue" evidence="7">
    <location>
        <position position="1"/>
    </location>
</feature>
<organism evidence="7">
    <name type="scientific">Arion vulgaris</name>
    <dbReference type="NCBI Taxonomy" id="1028688"/>
    <lineage>
        <taxon>Eukaryota</taxon>
        <taxon>Metazoa</taxon>
        <taxon>Spiralia</taxon>
        <taxon>Lophotrochozoa</taxon>
        <taxon>Mollusca</taxon>
        <taxon>Gastropoda</taxon>
        <taxon>Heterobranchia</taxon>
        <taxon>Euthyneura</taxon>
        <taxon>Panpulmonata</taxon>
        <taxon>Eupulmonata</taxon>
        <taxon>Stylommatophora</taxon>
        <taxon>Helicina</taxon>
        <taxon>Arionoidea</taxon>
        <taxon>Arionidae</taxon>
        <taxon>Arion</taxon>
    </lineage>
</organism>
<dbReference type="EMBL" id="HACG01038561">
    <property type="protein sequence ID" value="CEK85426.1"/>
    <property type="molecule type" value="Transcribed_RNA"/>
</dbReference>
<name>A0A0B7AZD9_9EUPU</name>
<dbReference type="GO" id="GO:0007165">
    <property type="term" value="P:signal transduction"/>
    <property type="evidence" value="ECO:0007669"/>
    <property type="project" value="TreeGrafter"/>
</dbReference>
<gene>
    <name evidence="7" type="primary">ORF148181</name>
</gene>
<dbReference type="Pfam" id="PF13855">
    <property type="entry name" value="LRR_8"/>
    <property type="match status" value="1"/>
</dbReference>
<dbReference type="InterPro" id="IPR032675">
    <property type="entry name" value="LRR_dom_sf"/>
</dbReference>
<dbReference type="InterPro" id="IPR001611">
    <property type="entry name" value="Leu-rich_rpt"/>
</dbReference>
<feature type="transmembrane region" description="Helical" evidence="6">
    <location>
        <begin position="312"/>
        <end position="335"/>
    </location>
</feature>
<dbReference type="PANTHER" id="PTHR24365:SF541">
    <property type="entry name" value="PROTEIN TOLL-RELATED"/>
    <property type="match status" value="1"/>
</dbReference>
<proteinExistence type="predicted"/>
<evidence type="ECO:0000256" key="4">
    <source>
        <dbReference type="ARBA" id="ARBA00022989"/>
    </source>
</evidence>
<keyword evidence="5 6" id="KW-0472">Membrane</keyword>
<dbReference type="SUPFAM" id="SSF52200">
    <property type="entry name" value="Toll/Interleukin receptor TIR domain"/>
    <property type="match status" value="1"/>
</dbReference>
<evidence type="ECO:0000256" key="6">
    <source>
        <dbReference type="SAM" id="Phobius"/>
    </source>
</evidence>
<protein>
    <submittedName>
        <fullName evidence="7">Uncharacterized protein</fullName>
    </submittedName>
</protein>
<reference evidence="7" key="1">
    <citation type="submission" date="2014-12" db="EMBL/GenBank/DDBJ databases">
        <title>Insight into the proteome of Arion vulgaris.</title>
        <authorList>
            <person name="Aradska J."/>
            <person name="Bulat T."/>
            <person name="Smidak R."/>
            <person name="Sarate P."/>
            <person name="Gangsoo J."/>
            <person name="Sialana F."/>
            <person name="Bilban M."/>
            <person name="Lubec G."/>
        </authorList>
    </citation>
    <scope>NUCLEOTIDE SEQUENCE</scope>
    <source>
        <tissue evidence="7">Skin</tissue>
    </source>
</reference>
<dbReference type="Gene3D" id="3.40.50.10140">
    <property type="entry name" value="Toll/interleukin-1 receptor homology (TIR) domain"/>
    <property type="match status" value="1"/>
</dbReference>
<keyword evidence="2 6" id="KW-0812">Transmembrane</keyword>
<keyword evidence="4 6" id="KW-1133">Transmembrane helix</keyword>
<evidence type="ECO:0000256" key="1">
    <source>
        <dbReference type="ARBA" id="ARBA00004167"/>
    </source>
</evidence>
<dbReference type="PANTHER" id="PTHR24365">
    <property type="entry name" value="TOLL-LIKE RECEPTOR"/>
    <property type="match status" value="1"/>
</dbReference>
<dbReference type="SUPFAM" id="SSF52058">
    <property type="entry name" value="L domain-like"/>
    <property type="match status" value="1"/>
</dbReference>
<evidence type="ECO:0000256" key="2">
    <source>
        <dbReference type="ARBA" id="ARBA00022692"/>
    </source>
</evidence>
<dbReference type="GO" id="GO:0038023">
    <property type="term" value="F:signaling receptor activity"/>
    <property type="evidence" value="ECO:0007669"/>
    <property type="project" value="TreeGrafter"/>
</dbReference>
<evidence type="ECO:0000313" key="7">
    <source>
        <dbReference type="EMBL" id="CEK85426.1"/>
    </source>
</evidence>
<comment type="subcellular location">
    <subcellularLocation>
        <location evidence="1">Membrane</location>
        <topology evidence="1">Single-pass membrane protein</topology>
    </subcellularLocation>
</comment>
<accession>A0A0B7AZD9</accession>
<dbReference type="GO" id="GO:0005886">
    <property type="term" value="C:plasma membrane"/>
    <property type="evidence" value="ECO:0007669"/>
    <property type="project" value="TreeGrafter"/>
</dbReference>
<evidence type="ECO:0000256" key="5">
    <source>
        <dbReference type="ARBA" id="ARBA00023136"/>
    </source>
</evidence>
<evidence type="ECO:0000256" key="3">
    <source>
        <dbReference type="ARBA" id="ARBA00022729"/>
    </source>
</evidence>
<dbReference type="AlphaFoldDB" id="A0A0B7AZD9"/>
<dbReference type="InterPro" id="IPR035897">
    <property type="entry name" value="Toll_tir_struct_dom_sf"/>
</dbReference>